<keyword evidence="8" id="KW-1185">Reference proteome</keyword>
<evidence type="ECO:0000313" key="7">
    <source>
        <dbReference type="Ensembl" id="ENSSGRP00000003396.1"/>
    </source>
</evidence>
<dbReference type="PANTHER" id="PTHR14456:SF2">
    <property type="entry name" value="INOSITOL-PENTAKISPHOSPHATE 2-KINASE"/>
    <property type="match status" value="1"/>
</dbReference>
<accession>A0A672K3V2</accession>
<organism evidence="7 8">
    <name type="scientific">Sinocyclocheilus grahami</name>
    <name type="common">Dianchi golden-line fish</name>
    <name type="synonym">Barbus grahami</name>
    <dbReference type="NCBI Taxonomy" id="75366"/>
    <lineage>
        <taxon>Eukaryota</taxon>
        <taxon>Metazoa</taxon>
        <taxon>Chordata</taxon>
        <taxon>Craniata</taxon>
        <taxon>Vertebrata</taxon>
        <taxon>Euteleostomi</taxon>
        <taxon>Actinopterygii</taxon>
        <taxon>Neopterygii</taxon>
        <taxon>Teleostei</taxon>
        <taxon>Ostariophysi</taxon>
        <taxon>Cypriniformes</taxon>
        <taxon>Cyprinidae</taxon>
        <taxon>Cyprininae</taxon>
        <taxon>Sinocyclocheilus</taxon>
    </lineage>
</organism>
<comment type="domain">
    <text evidence="6">The EXKPK motif is conserved in inositol-pentakisphosphate 2-kinases of both family 1 and 2.</text>
</comment>
<evidence type="ECO:0000256" key="6">
    <source>
        <dbReference type="RuleBase" id="RU364126"/>
    </source>
</evidence>
<dbReference type="GO" id="GO:0005634">
    <property type="term" value="C:nucleus"/>
    <property type="evidence" value="ECO:0007669"/>
    <property type="project" value="TreeGrafter"/>
</dbReference>
<comment type="function">
    <text evidence="6">Phosphorylates Ins(1,3,4,5,6)P5 at position 2 to form Ins(1,2,3,4,5,6)P6 (InsP6 or phytate).</text>
</comment>
<keyword evidence="4 6" id="KW-0418">Kinase</keyword>
<dbReference type="Ensembl" id="ENSSGRT00000003699.1">
    <property type="protein sequence ID" value="ENSSGRP00000003396.1"/>
    <property type="gene ID" value="ENSSGRG00000002140.1"/>
</dbReference>
<evidence type="ECO:0000256" key="1">
    <source>
        <dbReference type="ARBA" id="ARBA00012023"/>
    </source>
</evidence>
<evidence type="ECO:0000256" key="4">
    <source>
        <dbReference type="ARBA" id="ARBA00022777"/>
    </source>
</evidence>
<keyword evidence="5 6" id="KW-0067">ATP-binding</keyword>
<reference evidence="7" key="1">
    <citation type="submission" date="2025-08" db="UniProtKB">
        <authorList>
            <consortium name="Ensembl"/>
        </authorList>
    </citation>
    <scope>IDENTIFICATION</scope>
</reference>
<name>A0A672K3V2_SINGR</name>
<dbReference type="Pfam" id="PF06090">
    <property type="entry name" value="Ins_P5_2-kin"/>
    <property type="match status" value="1"/>
</dbReference>
<reference evidence="7" key="2">
    <citation type="submission" date="2025-09" db="UniProtKB">
        <authorList>
            <consortium name="Ensembl"/>
        </authorList>
    </citation>
    <scope>IDENTIFICATION</scope>
</reference>
<evidence type="ECO:0000256" key="3">
    <source>
        <dbReference type="ARBA" id="ARBA00022741"/>
    </source>
</evidence>
<evidence type="ECO:0000256" key="2">
    <source>
        <dbReference type="ARBA" id="ARBA00022679"/>
    </source>
</evidence>
<dbReference type="PANTHER" id="PTHR14456">
    <property type="entry name" value="INOSITOL POLYPHOSPHATE KINASE 1"/>
    <property type="match status" value="1"/>
</dbReference>
<proteinExistence type="predicted"/>
<dbReference type="InterPro" id="IPR009286">
    <property type="entry name" value="Ins_P5_2-kin"/>
</dbReference>
<dbReference type="Proteomes" id="UP000472262">
    <property type="component" value="Unassembled WGS sequence"/>
</dbReference>
<dbReference type="GO" id="GO:0032958">
    <property type="term" value="P:inositol phosphate biosynthetic process"/>
    <property type="evidence" value="ECO:0007669"/>
    <property type="project" value="TreeGrafter"/>
</dbReference>
<keyword evidence="2 6" id="KW-0808">Transferase</keyword>
<dbReference type="GO" id="GO:0005524">
    <property type="term" value="F:ATP binding"/>
    <property type="evidence" value="ECO:0007669"/>
    <property type="project" value="UniProtKB-KW"/>
</dbReference>
<evidence type="ECO:0000256" key="5">
    <source>
        <dbReference type="ARBA" id="ARBA00022840"/>
    </source>
</evidence>
<dbReference type="OMA" id="RVAMTVC"/>
<dbReference type="GO" id="GO:0035299">
    <property type="term" value="F:inositol-1,3,4,5,6-pentakisphosphate 2-kinase activity"/>
    <property type="evidence" value="ECO:0007669"/>
    <property type="project" value="UniProtKB-EC"/>
</dbReference>
<sequence length="131" mass="15146">SRNRLQIDGPYNESFMDTVKNCPTEDDGSVEYAVGKVHQYRVAMTVCFCSLKSPPRFTYSISILDLDPKPYEGIPHQYKLDTKIVNYYLRSTQAPPPSSLYKESEEQTKNLHKSYELHLLLWSLMYGKSDV</sequence>
<dbReference type="InParanoid" id="A0A672K3V2"/>
<comment type="catalytic activity">
    <reaction evidence="6">
        <text>1D-myo-inositol 1,3,4,5,6-pentakisphosphate + ATP = 1D-myo-inositol hexakisphosphate + ADP + H(+)</text>
        <dbReference type="Rhea" id="RHEA:20313"/>
        <dbReference type="ChEBI" id="CHEBI:15378"/>
        <dbReference type="ChEBI" id="CHEBI:30616"/>
        <dbReference type="ChEBI" id="CHEBI:57733"/>
        <dbReference type="ChEBI" id="CHEBI:58130"/>
        <dbReference type="ChEBI" id="CHEBI:456216"/>
        <dbReference type="EC" id="2.7.1.158"/>
    </reaction>
</comment>
<dbReference type="EC" id="2.7.1.158" evidence="1 6"/>
<dbReference type="AlphaFoldDB" id="A0A672K3V2"/>
<keyword evidence="3 6" id="KW-0547">Nucleotide-binding</keyword>
<protein>
    <recommendedName>
        <fullName evidence="1 6">Inositol-pentakisphosphate 2-kinase</fullName>
        <ecNumber evidence="1 6">2.7.1.158</ecNumber>
    </recommendedName>
</protein>
<evidence type="ECO:0000313" key="8">
    <source>
        <dbReference type="Proteomes" id="UP000472262"/>
    </source>
</evidence>